<keyword evidence="2" id="KW-1185">Reference proteome</keyword>
<sequence>MDDHISATSCSEPYWHSMGLRNIRKDWSRKLDDALWAYMTVFKSPIGISPYQLLYGNGWHLPIELEHKAMWALKQVNLNWDDAINMRLGQLNEIDEFHLNAY</sequence>
<gene>
    <name evidence="1" type="ORF">CQW23_12613</name>
</gene>
<dbReference type="EMBL" id="MLFT02000005">
    <property type="protein sequence ID" value="PHT48405.1"/>
    <property type="molecule type" value="Genomic_DNA"/>
</dbReference>
<proteinExistence type="predicted"/>
<evidence type="ECO:0000313" key="1">
    <source>
        <dbReference type="EMBL" id="PHT48405.1"/>
    </source>
</evidence>
<comment type="caution">
    <text evidence="1">The sequence shown here is derived from an EMBL/GenBank/DDBJ whole genome shotgun (WGS) entry which is preliminary data.</text>
</comment>
<organism evidence="1 2">
    <name type="scientific">Capsicum baccatum</name>
    <name type="common">Peruvian pepper</name>
    <dbReference type="NCBI Taxonomy" id="33114"/>
    <lineage>
        <taxon>Eukaryota</taxon>
        <taxon>Viridiplantae</taxon>
        <taxon>Streptophyta</taxon>
        <taxon>Embryophyta</taxon>
        <taxon>Tracheophyta</taxon>
        <taxon>Spermatophyta</taxon>
        <taxon>Magnoliopsida</taxon>
        <taxon>eudicotyledons</taxon>
        <taxon>Gunneridae</taxon>
        <taxon>Pentapetalae</taxon>
        <taxon>asterids</taxon>
        <taxon>lamiids</taxon>
        <taxon>Solanales</taxon>
        <taxon>Solanaceae</taxon>
        <taxon>Solanoideae</taxon>
        <taxon>Capsiceae</taxon>
        <taxon>Capsicum</taxon>
    </lineage>
</organism>
<dbReference type="OrthoDB" id="1903608at2759"/>
<dbReference type="AlphaFoldDB" id="A0A2G2WT32"/>
<dbReference type="Proteomes" id="UP000224567">
    <property type="component" value="Unassembled WGS sequence"/>
</dbReference>
<reference evidence="1 2" key="1">
    <citation type="journal article" date="2017" name="Genome Biol.">
        <title>New reference genome sequences of hot pepper reveal the massive evolution of plant disease-resistance genes by retroduplication.</title>
        <authorList>
            <person name="Kim S."/>
            <person name="Park J."/>
            <person name="Yeom S.I."/>
            <person name="Kim Y.M."/>
            <person name="Seo E."/>
            <person name="Kim K.T."/>
            <person name="Kim M.S."/>
            <person name="Lee J.M."/>
            <person name="Cheong K."/>
            <person name="Shin H.S."/>
            <person name="Kim S.B."/>
            <person name="Han K."/>
            <person name="Lee J."/>
            <person name="Park M."/>
            <person name="Lee H.A."/>
            <person name="Lee H.Y."/>
            <person name="Lee Y."/>
            <person name="Oh S."/>
            <person name="Lee J.H."/>
            <person name="Choi E."/>
            <person name="Choi E."/>
            <person name="Lee S.E."/>
            <person name="Jeon J."/>
            <person name="Kim H."/>
            <person name="Choi G."/>
            <person name="Song H."/>
            <person name="Lee J."/>
            <person name="Lee S.C."/>
            <person name="Kwon J.K."/>
            <person name="Lee H.Y."/>
            <person name="Koo N."/>
            <person name="Hong Y."/>
            <person name="Kim R.W."/>
            <person name="Kang W.H."/>
            <person name="Huh J.H."/>
            <person name="Kang B.C."/>
            <person name="Yang T.J."/>
            <person name="Lee Y.H."/>
            <person name="Bennetzen J.L."/>
            <person name="Choi D."/>
        </authorList>
    </citation>
    <scope>NUCLEOTIDE SEQUENCE [LARGE SCALE GENOMIC DNA]</scope>
    <source>
        <strain evidence="2">cv. PBC81</strain>
    </source>
</reference>
<reference evidence="2" key="2">
    <citation type="journal article" date="2017" name="J. Anim. Genet.">
        <title>Multiple reference genome sequences of hot pepper reveal the massive evolution of plant disease resistance genes by retroduplication.</title>
        <authorList>
            <person name="Kim S."/>
            <person name="Park J."/>
            <person name="Yeom S.-I."/>
            <person name="Kim Y.-M."/>
            <person name="Seo E."/>
            <person name="Kim K.-T."/>
            <person name="Kim M.-S."/>
            <person name="Lee J.M."/>
            <person name="Cheong K."/>
            <person name="Shin H.-S."/>
            <person name="Kim S.-B."/>
            <person name="Han K."/>
            <person name="Lee J."/>
            <person name="Park M."/>
            <person name="Lee H.-A."/>
            <person name="Lee H.-Y."/>
            <person name="Lee Y."/>
            <person name="Oh S."/>
            <person name="Lee J.H."/>
            <person name="Choi E."/>
            <person name="Choi E."/>
            <person name="Lee S.E."/>
            <person name="Jeon J."/>
            <person name="Kim H."/>
            <person name="Choi G."/>
            <person name="Song H."/>
            <person name="Lee J."/>
            <person name="Lee S.-C."/>
            <person name="Kwon J.-K."/>
            <person name="Lee H.-Y."/>
            <person name="Koo N."/>
            <person name="Hong Y."/>
            <person name="Kim R.W."/>
            <person name="Kang W.-H."/>
            <person name="Huh J.H."/>
            <person name="Kang B.-C."/>
            <person name="Yang T.-J."/>
            <person name="Lee Y.-H."/>
            <person name="Bennetzen J.L."/>
            <person name="Choi D."/>
        </authorList>
    </citation>
    <scope>NUCLEOTIDE SEQUENCE [LARGE SCALE GENOMIC DNA]</scope>
    <source>
        <strain evidence="2">cv. PBC81</strain>
    </source>
</reference>
<dbReference type="InterPro" id="IPR036397">
    <property type="entry name" value="RNaseH_sf"/>
</dbReference>
<protein>
    <submittedName>
        <fullName evidence="1">Uncharacterized protein</fullName>
    </submittedName>
</protein>
<dbReference type="Gene3D" id="3.30.420.10">
    <property type="entry name" value="Ribonuclease H-like superfamily/Ribonuclease H"/>
    <property type="match status" value="1"/>
</dbReference>
<name>A0A2G2WT32_CAPBA</name>
<dbReference type="GO" id="GO:0003676">
    <property type="term" value="F:nucleic acid binding"/>
    <property type="evidence" value="ECO:0007669"/>
    <property type="project" value="InterPro"/>
</dbReference>
<evidence type="ECO:0000313" key="2">
    <source>
        <dbReference type="Proteomes" id="UP000224567"/>
    </source>
</evidence>
<accession>A0A2G2WT32</accession>